<dbReference type="InterPro" id="IPR014044">
    <property type="entry name" value="CAP_dom"/>
</dbReference>
<dbReference type="Pfam" id="PF00188">
    <property type="entry name" value="CAP"/>
    <property type="match status" value="4"/>
</dbReference>
<dbReference type="Proteomes" id="UP001152747">
    <property type="component" value="Unassembled WGS sequence"/>
</dbReference>
<dbReference type="PANTHER" id="PTHR10334">
    <property type="entry name" value="CYSTEINE-RICH SECRETORY PROTEIN-RELATED"/>
    <property type="match status" value="1"/>
</dbReference>
<dbReference type="OrthoDB" id="414826at2759"/>
<evidence type="ECO:0000256" key="1">
    <source>
        <dbReference type="SAM" id="SignalP"/>
    </source>
</evidence>
<evidence type="ECO:0000313" key="4">
    <source>
        <dbReference type="Proteomes" id="UP001152747"/>
    </source>
</evidence>
<feature type="chain" id="PRO_5040182519" description="SCP domain-containing protein" evidence="1">
    <location>
        <begin position="18"/>
        <end position="819"/>
    </location>
</feature>
<feature type="domain" description="SCP" evidence="2">
    <location>
        <begin position="630"/>
        <end position="784"/>
    </location>
</feature>
<feature type="domain" description="SCP" evidence="2">
    <location>
        <begin position="229"/>
        <end position="384"/>
    </location>
</feature>
<proteinExistence type="predicted"/>
<name>A0A9P1INX8_9PELO</name>
<comment type="caution">
    <text evidence="3">The sequence shown here is derived from an EMBL/GenBank/DDBJ whole genome shotgun (WGS) entry which is preliminary data.</text>
</comment>
<dbReference type="Gene3D" id="3.40.33.10">
    <property type="entry name" value="CAP"/>
    <property type="match status" value="4"/>
</dbReference>
<reference evidence="3" key="1">
    <citation type="submission" date="2022-11" db="EMBL/GenBank/DDBJ databases">
        <authorList>
            <person name="Kikuchi T."/>
        </authorList>
    </citation>
    <scope>NUCLEOTIDE SEQUENCE</scope>
    <source>
        <strain evidence="3">PS1010</strain>
    </source>
</reference>
<gene>
    <name evidence="3" type="ORF">CAMP_LOCUS10703</name>
</gene>
<sequence>MIPILFLSFILPDLIFGISITHSAGQHILNFHNEIRQLVANGKFKLNDKSIAQNSSNMRKLIWDAKLSEKAQNYVDKNQPTEPRNILGESFYFETRIEGNSYESPYLAAVAAMNKWKAELSEITWSPDSIVCDDFKKIRNGLQMIRATTGSVGCALKRWKNGKETHPSEVQLALVCLYDGDMATSAISEGTHEIYKVGTACSACPKDSECDEKLGLCAGSSESIPENSTLATNILTFNNNQRSLIAKGQTILNTVTCVAKPASNMQKLVWDNELAWAAEQFAKARGKEKRWYTGENIFYEENGDSDPATIINKAMNTWFDEILLTRWSVSSPMTEQHYIKMGNGLHMIWASSNRIGCGHHQWKSENGSHTSFICRYGPVSMLYNHKVYAVGEACATCPFGTSCETSSGLCVKESIICLLFILPSPTLGISITHPAAIHILDFHNEIRSLVAQGKFKINNNLNAEPSSNMRKLVWDAKLAELAQNYVKDEHPTEPRNFLGESLHQNNYTTDQNDSPYFDAVNAMNEWKAELGNSSWSPNSIVCEDFKKIRNGLQMIRATTGSVGCAYHEKKMHGVLVCMYDGDMAKLAISEGTHEIYKVGKACSACPKDSNCDEKSGLCVGSSESIPENSSLASMILSRHNKERSRFANGNAISTSGSCTLRPASNMRKLTWDNELAWAAEQYAKSEAKEKRWNGGENIFYEVGGDSNPERIANSAMTAWLDEVLSKQWSLKDEIGEKQYIEMGNGLQMIWAYSDKIGCGLYQWYSENGLKKHANFVCRYGTTYFDYKQNVYLSGKTCKLCGTGMTCGSKDDESGLCVKK</sequence>
<dbReference type="SUPFAM" id="SSF55797">
    <property type="entry name" value="PR-1-like"/>
    <property type="match status" value="4"/>
</dbReference>
<organism evidence="3 4">
    <name type="scientific">Caenorhabditis angaria</name>
    <dbReference type="NCBI Taxonomy" id="860376"/>
    <lineage>
        <taxon>Eukaryota</taxon>
        <taxon>Metazoa</taxon>
        <taxon>Ecdysozoa</taxon>
        <taxon>Nematoda</taxon>
        <taxon>Chromadorea</taxon>
        <taxon>Rhabditida</taxon>
        <taxon>Rhabditina</taxon>
        <taxon>Rhabditomorpha</taxon>
        <taxon>Rhabditoidea</taxon>
        <taxon>Rhabditidae</taxon>
        <taxon>Peloderinae</taxon>
        <taxon>Caenorhabditis</taxon>
    </lineage>
</organism>
<dbReference type="InterPro" id="IPR001283">
    <property type="entry name" value="CRISP-related"/>
</dbReference>
<keyword evidence="4" id="KW-1185">Reference proteome</keyword>
<protein>
    <recommendedName>
        <fullName evidence="2">SCP domain-containing protein</fullName>
    </recommendedName>
</protein>
<feature type="signal peptide" evidence="1">
    <location>
        <begin position="1"/>
        <end position="17"/>
    </location>
</feature>
<feature type="domain" description="SCP" evidence="2">
    <location>
        <begin position="434"/>
        <end position="585"/>
    </location>
</feature>
<dbReference type="SMART" id="SM00198">
    <property type="entry name" value="SCP"/>
    <property type="match status" value="4"/>
</dbReference>
<dbReference type="InterPro" id="IPR035940">
    <property type="entry name" value="CAP_sf"/>
</dbReference>
<keyword evidence="1" id="KW-0732">Signal</keyword>
<feature type="domain" description="SCP" evidence="2">
    <location>
        <begin position="23"/>
        <end position="184"/>
    </location>
</feature>
<evidence type="ECO:0000259" key="2">
    <source>
        <dbReference type="SMART" id="SM00198"/>
    </source>
</evidence>
<dbReference type="EMBL" id="CANHGI010000004">
    <property type="protein sequence ID" value="CAI5448066.1"/>
    <property type="molecule type" value="Genomic_DNA"/>
</dbReference>
<evidence type="ECO:0000313" key="3">
    <source>
        <dbReference type="EMBL" id="CAI5448066.1"/>
    </source>
</evidence>
<dbReference type="CDD" id="cd05380">
    <property type="entry name" value="CAP_euk"/>
    <property type="match status" value="4"/>
</dbReference>
<accession>A0A9P1INX8</accession>
<dbReference type="AlphaFoldDB" id="A0A9P1INX8"/>